<sequence>MEEYLEQVRQRHSDPILETEARKILEGKANGQQCYFCVSTTKSSDVLIVIEGHRKEFPHNKTISANQLSPWLVAGYRPSQPDIQAVGGICAFSVYNWNGNGWKGPLDVVANEQGQQVVYATEDQTVLVDLGDRTMKIEVTAVRGISYMSHIFTIESSWSIVMDSEPRTSRQCCYSTNYNGYHSTKKQRLPNVSLFITASKILI</sequence>
<evidence type="ECO:0000313" key="3">
    <source>
        <dbReference type="Proteomes" id="UP001152795"/>
    </source>
</evidence>
<gene>
    <name evidence="1" type="ORF">PACLA_8A036620</name>
    <name evidence="2" type="ORF">PACLA_8A041408</name>
</gene>
<dbReference type="Proteomes" id="UP001152795">
    <property type="component" value="Unassembled WGS sequence"/>
</dbReference>
<organism evidence="2 3">
    <name type="scientific">Paramuricea clavata</name>
    <name type="common">Red gorgonian</name>
    <name type="synonym">Violescent sea-whip</name>
    <dbReference type="NCBI Taxonomy" id="317549"/>
    <lineage>
        <taxon>Eukaryota</taxon>
        <taxon>Metazoa</taxon>
        <taxon>Cnidaria</taxon>
        <taxon>Anthozoa</taxon>
        <taxon>Octocorallia</taxon>
        <taxon>Malacalcyonacea</taxon>
        <taxon>Plexauridae</taxon>
        <taxon>Paramuricea</taxon>
    </lineage>
</organism>
<protein>
    <submittedName>
        <fullName evidence="2">Uncharacterized protein</fullName>
    </submittedName>
</protein>
<reference evidence="2" key="1">
    <citation type="submission" date="2020-04" db="EMBL/GenBank/DDBJ databases">
        <authorList>
            <person name="Alioto T."/>
            <person name="Alioto T."/>
            <person name="Gomez Garrido J."/>
        </authorList>
    </citation>
    <scope>NUCLEOTIDE SEQUENCE</scope>
    <source>
        <strain evidence="2">A484AB</strain>
    </source>
</reference>
<keyword evidence="3" id="KW-1185">Reference proteome</keyword>
<evidence type="ECO:0000313" key="1">
    <source>
        <dbReference type="EMBL" id="CAB4029613.1"/>
    </source>
</evidence>
<dbReference type="AlphaFoldDB" id="A0A7D9LMQ7"/>
<name>A0A7D9LMQ7_PARCT</name>
<accession>A0A7D9LMQ7</accession>
<proteinExistence type="predicted"/>
<dbReference type="EMBL" id="CACRXK020020865">
    <property type="protein sequence ID" value="CAB4035254.1"/>
    <property type="molecule type" value="Genomic_DNA"/>
</dbReference>
<evidence type="ECO:0000313" key="2">
    <source>
        <dbReference type="EMBL" id="CAB4035254.1"/>
    </source>
</evidence>
<dbReference type="EMBL" id="CACRXK020016290">
    <property type="protein sequence ID" value="CAB4029613.1"/>
    <property type="molecule type" value="Genomic_DNA"/>
</dbReference>
<comment type="caution">
    <text evidence="2">The sequence shown here is derived from an EMBL/GenBank/DDBJ whole genome shotgun (WGS) entry which is preliminary data.</text>
</comment>